<feature type="chain" id="PRO_5040422396" description="Pectinesterase inhibitor domain-containing protein" evidence="2">
    <location>
        <begin position="24"/>
        <end position="247"/>
    </location>
</feature>
<feature type="compositionally biased region" description="Low complexity" evidence="1">
    <location>
        <begin position="47"/>
        <end position="63"/>
    </location>
</feature>
<organism evidence="4 5">
    <name type="scientific">Cuscuta europaea</name>
    <name type="common">European dodder</name>
    <dbReference type="NCBI Taxonomy" id="41803"/>
    <lineage>
        <taxon>Eukaryota</taxon>
        <taxon>Viridiplantae</taxon>
        <taxon>Streptophyta</taxon>
        <taxon>Embryophyta</taxon>
        <taxon>Tracheophyta</taxon>
        <taxon>Spermatophyta</taxon>
        <taxon>Magnoliopsida</taxon>
        <taxon>eudicotyledons</taxon>
        <taxon>Gunneridae</taxon>
        <taxon>Pentapetalae</taxon>
        <taxon>asterids</taxon>
        <taxon>lamiids</taxon>
        <taxon>Solanales</taxon>
        <taxon>Convolvulaceae</taxon>
        <taxon>Cuscuteae</taxon>
        <taxon>Cuscuta</taxon>
        <taxon>Cuscuta subgen. Cuscuta</taxon>
    </lineage>
</organism>
<name>A0A9P0YKD2_CUSEU</name>
<dbReference type="EMBL" id="CAMAPE010000004">
    <property type="protein sequence ID" value="CAH9063459.1"/>
    <property type="molecule type" value="Genomic_DNA"/>
</dbReference>
<keyword evidence="2" id="KW-0732">Signal</keyword>
<feature type="domain" description="Pectinesterase inhibitor" evidence="3">
    <location>
        <begin position="103"/>
        <end position="241"/>
    </location>
</feature>
<comment type="caution">
    <text evidence="4">The sequence shown here is derived from an EMBL/GenBank/DDBJ whole genome shotgun (WGS) entry which is preliminary data.</text>
</comment>
<dbReference type="InterPro" id="IPR035513">
    <property type="entry name" value="Invertase/methylesterase_inhib"/>
</dbReference>
<keyword evidence="5" id="KW-1185">Reference proteome</keyword>
<proteinExistence type="predicted"/>
<dbReference type="Pfam" id="PF04043">
    <property type="entry name" value="PMEI"/>
    <property type="match status" value="1"/>
</dbReference>
<feature type="compositionally biased region" description="Polar residues" evidence="1">
    <location>
        <begin position="72"/>
        <end position="90"/>
    </location>
</feature>
<dbReference type="InterPro" id="IPR006501">
    <property type="entry name" value="Pectinesterase_inhib_dom"/>
</dbReference>
<dbReference type="Gene3D" id="1.20.140.40">
    <property type="entry name" value="Invertase/pectin methylesterase inhibitor family protein"/>
    <property type="match status" value="1"/>
</dbReference>
<evidence type="ECO:0000256" key="1">
    <source>
        <dbReference type="SAM" id="MobiDB-lite"/>
    </source>
</evidence>
<evidence type="ECO:0000259" key="3">
    <source>
        <dbReference type="SMART" id="SM00856"/>
    </source>
</evidence>
<feature type="region of interest" description="Disordered" evidence="1">
    <location>
        <begin position="47"/>
        <end position="100"/>
    </location>
</feature>
<feature type="signal peptide" evidence="2">
    <location>
        <begin position="1"/>
        <end position="23"/>
    </location>
</feature>
<dbReference type="CDD" id="cd15800">
    <property type="entry name" value="PMEI-like_2"/>
    <property type="match status" value="1"/>
</dbReference>
<evidence type="ECO:0000256" key="2">
    <source>
        <dbReference type="SAM" id="SignalP"/>
    </source>
</evidence>
<dbReference type="SMART" id="SM00856">
    <property type="entry name" value="PMEI"/>
    <property type="match status" value="1"/>
</dbReference>
<dbReference type="AlphaFoldDB" id="A0A9P0YKD2"/>
<gene>
    <name evidence="4" type="ORF">CEURO_LOCUS2054</name>
</gene>
<protein>
    <recommendedName>
        <fullName evidence="3">Pectinesterase inhibitor domain-containing protein</fullName>
    </recommendedName>
</protein>
<dbReference type="Proteomes" id="UP001152484">
    <property type="component" value="Unassembled WGS sequence"/>
</dbReference>
<evidence type="ECO:0000313" key="5">
    <source>
        <dbReference type="Proteomes" id="UP001152484"/>
    </source>
</evidence>
<dbReference type="GO" id="GO:0004857">
    <property type="term" value="F:enzyme inhibitor activity"/>
    <property type="evidence" value="ECO:0007669"/>
    <property type="project" value="InterPro"/>
</dbReference>
<reference evidence="4" key="1">
    <citation type="submission" date="2022-07" db="EMBL/GenBank/DDBJ databases">
        <authorList>
            <person name="Macas J."/>
            <person name="Novak P."/>
            <person name="Neumann P."/>
        </authorList>
    </citation>
    <scope>NUCLEOTIDE SEQUENCE</scope>
</reference>
<accession>A0A9P0YKD2</accession>
<dbReference type="OrthoDB" id="1915198at2759"/>
<evidence type="ECO:0000313" key="4">
    <source>
        <dbReference type="EMBL" id="CAH9063459.1"/>
    </source>
</evidence>
<dbReference type="SUPFAM" id="SSF101148">
    <property type="entry name" value="Plant invertase/pectin methylesterase inhibitor"/>
    <property type="match status" value="1"/>
</dbReference>
<sequence>MAAQHRRLLLLLISALLFLSAAAQYSYDDEDGEAADAPVAVSYISASPDASPSAAPAPAASSGDDIDDASSTEEQSLSLIQTSKLVSSTPGEDEASADGASYQTMKAVADTKPSVKFDIAAAGRSGVNKFVHSMLVASVRKTDNFISNVIEKRLSDPSADSYTKDCMQTCKEVYEDSVGAMRKTMEDIQDGNYFKANVDVSAMSNDADTCKECVKQVIGDDPEFEKFSKWVDGVVDACLGKITGINS</sequence>